<evidence type="ECO:0000313" key="8">
    <source>
        <dbReference type="Proteomes" id="UP000279833"/>
    </source>
</evidence>
<evidence type="ECO:0000256" key="2">
    <source>
        <dbReference type="ARBA" id="ARBA00014939"/>
    </source>
</evidence>
<evidence type="ECO:0000256" key="1">
    <source>
        <dbReference type="ARBA" id="ARBA00009627"/>
    </source>
</evidence>
<organism evidence="9">
    <name type="scientific">Schistosoma curassoni</name>
    <dbReference type="NCBI Taxonomy" id="6186"/>
    <lineage>
        <taxon>Eukaryota</taxon>
        <taxon>Metazoa</taxon>
        <taxon>Spiralia</taxon>
        <taxon>Lophotrochozoa</taxon>
        <taxon>Platyhelminthes</taxon>
        <taxon>Trematoda</taxon>
        <taxon>Digenea</taxon>
        <taxon>Strigeidida</taxon>
        <taxon>Schistosomatoidea</taxon>
        <taxon>Schistosomatidae</taxon>
        <taxon>Schistosoma</taxon>
    </lineage>
</organism>
<protein>
    <recommendedName>
        <fullName evidence="2">26S proteasome non-ATPase regulatory subunit 8</fullName>
    </recommendedName>
    <alternativeName>
        <fullName evidence="5">26S proteasome regulatory subunit RPN12</fullName>
    </alternativeName>
</protein>
<evidence type="ECO:0000313" key="9">
    <source>
        <dbReference type="WBParaSite" id="SCUD_0001399101-mRNA-1"/>
    </source>
</evidence>
<accession>A0A183KG41</accession>
<reference evidence="7 8" key="2">
    <citation type="submission" date="2018-11" db="EMBL/GenBank/DDBJ databases">
        <authorList>
            <consortium name="Pathogen Informatics"/>
        </authorList>
    </citation>
    <scope>NUCLEOTIDE SEQUENCE [LARGE SCALE GENOMIC DNA]</scope>
    <source>
        <strain evidence="7">Dakar</strain>
        <strain evidence="8">Dakar, Senegal</strain>
    </source>
</reference>
<dbReference type="GO" id="GO:0043161">
    <property type="term" value="P:proteasome-mediated ubiquitin-dependent protein catabolic process"/>
    <property type="evidence" value="ECO:0007669"/>
    <property type="project" value="TreeGrafter"/>
</dbReference>
<name>A0A183KG41_9TREM</name>
<evidence type="ECO:0000256" key="3">
    <source>
        <dbReference type="ARBA" id="ARBA00022942"/>
    </source>
</evidence>
<dbReference type="PANTHER" id="PTHR12387">
    <property type="entry name" value="26S PROTEASOME NON-ATPASE REGULATORY SUBUNIT 8"/>
    <property type="match status" value="1"/>
</dbReference>
<proteinExistence type="inferred from homology"/>
<dbReference type="EMBL" id="UZAK01036311">
    <property type="protein sequence ID" value="VDP54830.1"/>
    <property type="molecule type" value="Genomic_DNA"/>
</dbReference>
<evidence type="ECO:0000256" key="5">
    <source>
        <dbReference type="ARBA" id="ARBA00078986"/>
    </source>
</evidence>
<feature type="domain" description="CSN8/PSMD8/EIF3K" evidence="6">
    <location>
        <begin position="104"/>
        <end position="241"/>
    </location>
</feature>
<dbReference type="Gene3D" id="1.25.40.990">
    <property type="match status" value="1"/>
</dbReference>
<keyword evidence="3" id="KW-0647">Proteasome</keyword>
<comment type="subunit">
    <text evidence="4">Component of the 19S proteasome regulatory particle complex. The 26S proteasome consists of a 20S core particle (CP) and two 19S regulatory subunits (RP). The regulatory particle is made of a lid composed of 9 subunits including PSMD8, a base containing 6 ATPases and few additional components. Interacts with DDI2. Interacts with TASOR.</text>
</comment>
<keyword evidence="8" id="KW-1185">Reference proteome</keyword>
<dbReference type="AlphaFoldDB" id="A0A183KG41"/>
<evidence type="ECO:0000313" key="7">
    <source>
        <dbReference type="EMBL" id="VDP54830.1"/>
    </source>
</evidence>
<evidence type="ECO:0000256" key="4">
    <source>
        <dbReference type="ARBA" id="ARBA00062283"/>
    </source>
</evidence>
<evidence type="ECO:0000259" key="6">
    <source>
        <dbReference type="Pfam" id="PF10075"/>
    </source>
</evidence>
<dbReference type="STRING" id="6186.A0A183KG41"/>
<dbReference type="Proteomes" id="UP000279833">
    <property type="component" value="Unassembled WGS sequence"/>
</dbReference>
<dbReference type="FunFam" id="1.25.40.990:FF:000001">
    <property type="entry name" value="26S proteasome non-ATPase regulatory subunit"/>
    <property type="match status" value="1"/>
</dbReference>
<dbReference type="GO" id="GO:0005829">
    <property type="term" value="C:cytosol"/>
    <property type="evidence" value="ECO:0007669"/>
    <property type="project" value="TreeGrafter"/>
</dbReference>
<gene>
    <name evidence="7" type="ORF">SCUD_LOCUS13988</name>
</gene>
<reference evidence="9" key="1">
    <citation type="submission" date="2016-06" db="UniProtKB">
        <authorList>
            <consortium name="WormBaseParasite"/>
        </authorList>
    </citation>
    <scope>IDENTIFICATION</scope>
</reference>
<dbReference type="GO" id="GO:0008541">
    <property type="term" value="C:proteasome regulatory particle, lid subcomplex"/>
    <property type="evidence" value="ECO:0007669"/>
    <property type="project" value="TreeGrafter"/>
</dbReference>
<dbReference type="GO" id="GO:0005634">
    <property type="term" value="C:nucleus"/>
    <property type="evidence" value="ECO:0007669"/>
    <property type="project" value="TreeGrafter"/>
</dbReference>
<sequence>MIQTTEDLCRKLQNLDNEWNKKNHDVEDCLKKVEEITSGLTRCAFLPKNESEASRRELLVARSTLEIAAMLCSEKQDIPAFEHYMSQLKCYYYDYKGNLPDSPYKYELLGLNLLFLLSQRRLADFHVELERLTIEEITSSVYINHPVSMEQYLMEGNFHKVFLSKGNVPSKRYDFFIDIFLNATREEVASCIEHAYETLSLKDATPMLFFSSNNETKLFAEKRKWNLVDGTFHFPKHKKRADDAIPSAHVTRVMLDYTKELDQII</sequence>
<dbReference type="Pfam" id="PF10075">
    <property type="entry name" value="CSN8_PSD8_EIF3K"/>
    <property type="match status" value="1"/>
</dbReference>
<dbReference type="PANTHER" id="PTHR12387:SF0">
    <property type="entry name" value="26S PROTEASOME NON-ATPASE REGULATORY SUBUNIT 8"/>
    <property type="match status" value="1"/>
</dbReference>
<dbReference type="InterPro" id="IPR033464">
    <property type="entry name" value="CSN8_PSD8_EIF3K"/>
</dbReference>
<dbReference type="InterPro" id="IPR006746">
    <property type="entry name" value="26S_Psome_Rpn12"/>
</dbReference>
<dbReference type="WBParaSite" id="SCUD_0001399101-mRNA-1">
    <property type="protein sequence ID" value="SCUD_0001399101-mRNA-1"/>
    <property type="gene ID" value="SCUD_0001399101"/>
</dbReference>
<comment type="similarity">
    <text evidence="1">Belongs to the proteasome subunit S14 family.</text>
</comment>